<accession>A0A017SXV7</accession>
<dbReference type="OrthoDB" id="2041998at2"/>
<organism evidence="1 2">
    <name type="scientific">Chondromyces apiculatus DSM 436</name>
    <dbReference type="NCBI Taxonomy" id="1192034"/>
    <lineage>
        <taxon>Bacteria</taxon>
        <taxon>Pseudomonadati</taxon>
        <taxon>Myxococcota</taxon>
        <taxon>Polyangia</taxon>
        <taxon>Polyangiales</taxon>
        <taxon>Polyangiaceae</taxon>
        <taxon>Chondromyces</taxon>
    </lineage>
</organism>
<dbReference type="RefSeq" id="WP_044249101.1">
    <property type="nucleotide sequence ID" value="NZ_ASRX01000077.1"/>
</dbReference>
<dbReference type="Proteomes" id="UP000019678">
    <property type="component" value="Unassembled WGS sequence"/>
</dbReference>
<protein>
    <submittedName>
        <fullName evidence="1">Uncharacterized protein</fullName>
    </submittedName>
</protein>
<evidence type="ECO:0000313" key="1">
    <source>
        <dbReference type="EMBL" id="EYF01567.1"/>
    </source>
</evidence>
<dbReference type="AlphaFoldDB" id="A0A017SXV7"/>
<sequence>MDLPAEPQIRWILRTTATLLDLGAEPVRGLIQPNGDFFPDTFDASPRAAAAVLARVQEHAALADTKIALNIITPEGEARAGGGCSSGACATPSTGNGEKFERVTLLADGGYLVSVAAAELRHPVVLTTAFVRAISFIFLTEAGAWESLQPRDREPAIDLAAILLGFGVLVANGSYIYAKGCGGVQVHSATRMPVDEVTLALAIFCRLHQIPDRTAMRHLELTPRAHFEESAVWTASNTSLLKLLRDDPARIAADGYDLSESRSWLARVLGIGVRRAPTLDDELVAFERSLPQGRPRTPALSQNPAQKAKLAELRALVDESLES</sequence>
<gene>
    <name evidence="1" type="ORF">CAP_8007</name>
</gene>
<dbReference type="EMBL" id="ASRX01000077">
    <property type="protein sequence ID" value="EYF01567.1"/>
    <property type="molecule type" value="Genomic_DNA"/>
</dbReference>
<reference evidence="1 2" key="1">
    <citation type="submission" date="2013-05" db="EMBL/GenBank/DDBJ databases">
        <title>Genome assembly of Chondromyces apiculatus DSM 436.</title>
        <authorList>
            <person name="Sharma G."/>
            <person name="Khatri I."/>
            <person name="Kaur C."/>
            <person name="Mayilraj S."/>
            <person name="Subramanian S."/>
        </authorList>
    </citation>
    <scope>NUCLEOTIDE SEQUENCE [LARGE SCALE GENOMIC DNA]</scope>
    <source>
        <strain evidence="1 2">DSM 436</strain>
    </source>
</reference>
<proteinExistence type="predicted"/>
<keyword evidence="2" id="KW-1185">Reference proteome</keyword>
<comment type="caution">
    <text evidence="1">The sequence shown here is derived from an EMBL/GenBank/DDBJ whole genome shotgun (WGS) entry which is preliminary data.</text>
</comment>
<evidence type="ECO:0000313" key="2">
    <source>
        <dbReference type="Proteomes" id="UP000019678"/>
    </source>
</evidence>
<name>A0A017SXV7_9BACT</name>
<dbReference type="STRING" id="1192034.CAP_8007"/>